<evidence type="ECO:0000259" key="8">
    <source>
        <dbReference type="PROSITE" id="PS50893"/>
    </source>
</evidence>
<keyword evidence="2 7" id="KW-0812">Transmembrane</keyword>
<evidence type="ECO:0000256" key="7">
    <source>
        <dbReference type="SAM" id="Phobius"/>
    </source>
</evidence>
<dbReference type="Gene3D" id="3.40.50.300">
    <property type="entry name" value="P-loop containing nucleotide triphosphate hydrolases"/>
    <property type="match status" value="1"/>
</dbReference>
<keyword evidence="3" id="KW-0547">Nucleotide-binding</keyword>
<dbReference type="InterPro" id="IPR003439">
    <property type="entry name" value="ABC_transporter-like_ATP-bd"/>
</dbReference>
<dbReference type="SUPFAM" id="SSF90123">
    <property type="entry name" value="ABC transporter transmembrane region"/>
    <property type="match status" value="1"/>
</dbReference>
<feature type="transmembrane region" description="Helical" evidence="7">
    <location>
        <begin position="139"/>
        <end position="160"/>
    </location>
</feature>
<dbReference type="PROSITE" id="PS00211">
    <property type="entry name" value="ABC_TRANSPORTER_1"/>
    <property type="match status" value="1"/>
</dbReference>
<dbReference type="EMBL" id="VIRM01000005">
    <property type="protein sequence ID" value="TQS22899.1"/>
    <property type="molecule type" value="Genomic_DNA"/>
</dbReference>
<evidence type="ECO:0000256" key="3">
    <source>
        <dbReference type="ARBA" id="ARBA00022741"/>
    </source>
</evidence>
<dbReference type="Proteomes" id="UP000316541">
    <property type="component" value="Unassembled WGS sequence"/>
</dbReference>
<evidence type="ECO:0000256" key="4">
    <source>
        <dbReference type="ARBA" id="ARBA00022840"/>
    </source>
</evidence>
<proteinExistence type="predicted"/>
<keyword evidence="6 7" id="KW-0472">Membrane</keyword>
<dbReference type="SUPFAM" id="SSF52540">
    <property type="entry name" value="P-loop containing nucleoside triphosphate hydrolases"/>
    <property type="match status" value="1"/>
</dbReference>
<dbReference type="PANTHER" id="PTHR43394:SF1">
    <property type="entry name" value="ATP-BINDING CASSETTE SUB-FAMILY B MEMBER 10, MITOCHONDRIAL"/>
    <property type="match status" value="1"/>
</dbReference>
<name>A0A544Z1I7_9ACTN</name>
<dbReference type="InterPro" id="IPR017871">
    <property type="entry name" value="ABC_transporter-like_CS"/>
</dbReference>
<protein>
    <submittedName>
        <fullName evidence="10">ABC transporter ATP-binding protein</fullName>
    </submittedName>
</protein>
<comment type="subcellular location">
    <subcellularLocation>
        <location evidence="1">Cell membrane</location>
        <topology evidence="1">Multi-pass membrane protein</topology>
    </subcellularLocation>
</comment>
<evidence type="ECO:0000256" key="6">
    <source>
        <dbReference type="ARBA" id="ARBA00023136"/>
    </source>
</evidence>
<evidence type="ECO:0000256" key="2">
    <source>
        <dbReference type="ARBA" id="ARBA00022692"/>
    </source>
</evidence>
<evidence type="ECO:0000313" key="11">
    <source>
        <dbReference type="Proteomes" id="UP000316541"/>
    </source>
</evidence>
<evidence type="ECO:0000256" key="1">
    <source>
        <dbReference type="ARBA" id="ARBA00004651"/>
    </source>
</evidence>
<dbReference type="InterPro" id="IPR039421">
    <property type="entry name" value="Type_1_exporter"/>
</dbReference>
<dbReference type="InterPro" id="IPR036640">
    <property type="entry name" value="ABC1_TM_sf"/>
</dbReference>
<dbReference type="AlphaFoldDB" id="A0A544Z1I7"/>
<dbReference type="InterPro" id="IPR027417">
    <property type="entry name" value="P-loop_NTPase"/>
</dbReference>
<evidence type="ECO:0000313" key="10">
    <source>
        <dbReference type="EMBL" id="TQS22899.1"/>
    </source>
</evidence>
<comment type="caution">
    <text evidence="10">The sequence shown here is derived from an EMBL/GenBank/DDBJ whole genome shotgun (WGS) entry which is preliminary data.</text>
</comment>
<dbReference type="GO" id="GO:0005886">
    <property type="term" value="C:plasma membrane"/>
    <property type="evidence" value="ECO:0007669"/>
    <property type="project" value="UniProtKB-SubCell"/>
</dbReference>
<reference evidence="10 11" key="1">
    <citation type="submission" date="2019-07" db="EMBL/GenBank/DDBJ databases">
        <title>Microbispora hainanensis DSM 45428.</title>
        <authorList>
            <person name="Thawai C."/>
        </authorList>
    </citation>
    <scope>NUCLEOTIDE SEQUENCE [LARGE SCALE GENOMIC DNA]</scope>
    <source>
        <strain evidence="10 11">DSM 45428</strain>
    </source>
</reference>
<evidence type="ECO:0000259" key="9">
    <source>
        <dbReference type="PROSITE" id="PS50929"/>
    </source>
</evidence>
<feature type="transmembrane region" description="Helical" evidence="7">
    <location>
        <begin position="253"/>
        <end position="274"/>
    </location>
</feature>
<dbReference type="InterPro" id="IPR003593">
    <property type="entry name" value="AAA+_ATPase"/>
</dbReference>
<keyword evidence="5 7" id="KW-1133">Transmembrane helix</keyword>
<dbReference type="PROSITE" id="PS50893">
    <property type="entry name" value="ABC_TRANSPORTER_2"/>
    <property type="match status" value="1"/>
</dbReference>
<feature type="domain" description="ABC transporter" evidence="8">
    <location>
        <begin position="346"/>
        <end position="596"/>
    </location>
</feature>
<gene>
    <name evidence="10" type="ORF">FLX08_06040</name>
</gene>
<feature type="domain" description="ABC transmembrane type-1" evidence="9">
    <location>
        <begin position="27"/>
        <end position="312"/>
    </location>
</feature>
<dbReference type="Pfam" id="PF00005">
    <property type="entry name" value="ABC_tran"/>
    <property type="match status" value="1"/>
</dbReference>
<sequence length="612" mass="65797">MKSAKDNVRMTAKTISLAWRTRPRLVVLAVLIAAALAAVPVAVAWSTKLILDSIVASHSTAAVLGLSLFLAALGLLSKGLEQGSRYCQSELDRSIALAAQSRLYTAVNRLPGLARFENPAFLDRLRLAQTMGGRTPSQILTGALSIGAAVVGILGFTGSLLALNPVLAAVLLIGAIPALLAELSVSRCRVATYLKLGPVERRELFYSQLMADPQAAKEIRLFGIGAFLHGRMIDDRETANAANRKLDVRELRVQSALGVLAALIAGGGLVWTILRASQGTLMVGDISMFVAAVGGVQNQLAGLVGQVARTHQQLLLFRSYLEVENAESDLVIAASPRPVPPLTHGIKLEDVWFRYNDEHPWVLRGATLEIRADACTGLVGLNGAGKSTIVKLLCRMYDPTRGRITWDGIDLRDFDPAELRCRIGATFQDFMQYDLSARENIGIGALELLADDSAVEAAARNAGIHKAIESLPKGYDTLLTRIFVDSGRNGDESIGVFLSGGQWQRIALARALLRGDRDFLILDEPSSGLDAEAEHEVHTRISDLRLGRTSLLISHRLGAIRHADTLAVLDDGVFAETGGHDELIRAGGIYARLFRLQASGYRDETNVSAAGV</sequence>
<evidence type="ECO:0000256" key="5">
    <source>
        <dbReference type="ARBA" id="ARBA00022989"/>
    </source>
</evidence>
<dbReference type="GO" id="GO:0005524">
    <property type="term" value="F:ATP binding"/>
    <property type="evidence" value="ECO:0007669"/>
    <property type="project" value="UniProtKB-KW"/>
</dbReference>
<dbReference type="InterPro" id="IPR011527">
    <property type="entry name" value="ABC1_TM_dom"/>
</dbReference>
<dbReference type="PANTHER" id="PTHR43394">
    <property type="entry name" value="ATP-DEPENDENT PERMEASE MDL1, MITOCHONDRIAL"/>
    <property type="match status" value="1"/>
</dbReference>
<accession>A0A544Z1I7</accession>
<feature type="transmembrane region" description="Helical" evidence="7">
    <location>
        <begin position="54"/>
        <end position="76"/>
    </location>
</feature>
<organism evidence="10 11">
    <name type="scientific">Microbispora hainanensis</name>
    <dbReference type="NCBI Taxonomy" id="568844"/>
    <lineage>
        <taxon>Bacteria</taxon>
        <taxon>Bacillati</taxon>
        <taxon>Actinomycetota</taxon>
        <taxon>Actinomycetes</taxon>
        <taxon>Streptosporangiales</taxon>
        <taxon>Streptosporangiaceae</taxon>
        <taxon>Microbispora</taxon>
    </lineage>
</organism>
<dbReference type="SMART" id="SM00382">
    <property type="entry name" value="AAA"/>
    <property type="match status" value="1"/>
</dbReference>
<dbReference type="GO" id="GO:0015421">
    <property type="term" value="F:ABC-type oligopeptide transporter activity"/>
    <property type="evidence" value="ECO:0007669"/>
    <property type="project" value="TreeGrafter"/>
</dbReference>
<keyword evidence="4 10" id="KW-0067">ATP-binding</keyword>
<dbReference type="PROSITE" id="PS50929">
    <property type="entry name" value="ABC_TM1F"/>
    <property type="match status" value="1"/>
</dbReference>
<dbReference type="GO" id="GO:0016887">
    <property type="term" value="F:ATP hydrolysis activity"/>
    <property type="evidence" value="ECO:0007669"/>
    <property type="project" value="InterPro"/>
</dbReference>
<dbReference type="Gene3D" id="1.20.1560.10">
    <property type="entry name" value="ABC transporter type 1, transmembrane domain"/>
    <property type="match status" value="1"/>
</dbReference>
<feature type="transmembrane region" description="Helical" evidence="7">
    <location>
        <begin position="166"/>
        <end position="185"/>
    </location>
</feature>